<feature type="compositionally biased region" description="Polar residues" evidence="9">
    <location>
        <begin position="263"/>
        <end position="275"/>
    </location>
</feature>
<dbReference type="InterPro" id="IPR050384">
    <property type="entry name" value="Endophilin_SH3RF"/>
</dbReference>
<proteinExistence type="inferred from homology"/>
<dbReference type="SMART" id="SM00184">
    <property type="entry name" value="RING"/>
    <property type="match status" value="1"/>
</dbReference>
<dbReference type="Proteomes" id="UP001217089">
    <property type="component" value="Unassembled WGS sequence"/>
</dbReference>
<feature type="compositionally biased region" description="Low complexity" evidence="9">
    <location>
        <begin position="284"/>
        <end position="300"/>
    </location>
</feature>
<organism evidence="12 13">
    <name type="scientific">Tegillarca granosa</name>
    <name type="common">Malaysian cockle</name>
    <name type="synonym">Anadara granosa</name>
    <dbReference type="NCBI Taxonomy" id="220873"/>
    <lineage>
        <taxon>Eukaryota</taxon>
        <taxon>Metazoa</taxon>
        <taxon>Spiralia</taxon>
        <taxon>Lophotrochozoa</taxon>
        <taxon>Mollusca</taxon>
        <taxon>Bivalvia</taxon>
        <taxon>Autobranchia</taxon>
        <taxon>Pteriomorphia</taxon>
        <taxon>Arcoida</taxon>
        <taxon>Arcoidea</taxon>
        <taxon>Arcidae</taxon>
        <taxon>Tegillarca</taxon>
    </lineage>
</organism>
<dbReference type="Pfam" id="PF00097">
    <property type="entry name" value="zf-C3HC4"/>
    <property type="match status" value="1"/>
</dbReference>
<feature type="domain" description="SH3" evidence="10">
    <location>
        <begin position="105"/>
        <end position="164"/>
    </location>
</feature>
<feature type="compositionally biased region" description="Polar residues" evidence="9">
    <location>
        <begin position="482"/>
        <end position="504"/>
    </location>
</feature>
<evidence type="ECO:0000256" key="4">
    <source>
        <dbReference type="ARBA" id="ARBA00022771"/>
    </source>
</evidence>
<evidence type="ECO:0000259" key="11">
    <source>
        <dbReference type="PROSITE" id="PS50089"/>
    </source>
</evidence>
<feature type="compositionally biased region" description="Polar residues" evidence="9">
    <location>
        <begin position="214"/>
        <end position="228"/>
    </location>
</feature>
<dbReference type="SUPFAM" id="SSF50044">
    <property type="entry name" value="SH3-domain"/>
    <property type="match status" value="3"/>
</dbReference>
<dbReference type="SUPFAM" id="SSF57850">
    <property type="entry name" value="RING/U-box"/>
    <property type="match status" value="1"/>
</dbReference>
<evidence type="ECO:0000256" key="2">
    <source>
        <dbReference type="ARBA" id="ARBA00022443"/>
    </source>
</evidence>
<evidence type="ECO:0000313" key="12">
    <source>
        <dbReference type="EMBL" id="KAJ8297475.1"/>
    </source>
</evidence>
<evidence type="ECO:0000256" key="3">
    <source>
        <dbReference type="ARBA" id="ARBA00022723"/>
    </source>
</evidence>
<dbReference type="CDD" id="cd16750">
    <property type="entry name" value="RING-HC_SH3RF3"/>
    <property type="match status" value="1"/>
</dbReference>
<name>A0ABQ9E1W1_TEGGR</name>
<evidence type="ECO:0000256" key="5">
    <source>
        <dbReference type="ARBA" id="ARBA00022833"/>
    </source>
</evidence>
<comment type="similarity">
    <text evidence="1">Belongs to the SH3RF family.</text>
</comment>
<dbReference type="InterPro" id="IPR036028">
    <property type="entry name" value="SH3-like_dom_sf"/>
</dbReference>
<keyword evidence="2 8" id="KW-0728">SH3 domain</keyword>
<dbReference type="PROSITE" id="PS00518">
    <property type="entry name" value="ZF_RING_1"/>
    <property type="match status" value="1"/>
</dbReference>
<dbReference type="Gene3D" id="2.30.30.40">
    <property type="entry name" value="SH3 Domains"/>
    <property type="match status" value="3"/>
</dbReference>
<dbReference type="PROSITE" id="PS50089">
    <property type="entry name" value="ZF_RING_2"/>
    <property type="match status" value="1"/>
</dbReference>
<feature type="region of interest" description="Disordered" evidence="9">
    <location>
        <begin position="81"/>
        <end position="104"/>
    </location>
</feature>
<evidence type="ECO:0000259" key="10">
    <source>
        <dbReference type="PROSITE" id="PS50002"/>
    </source>
</evidence>
<sequence>MDEQSLNELLECSVCLERLDHSSKVLPCQHTFCRRCLEEIISTKRELRCPECRTLVEVRVDDLPPNILLVRLLEGIKTRQTVDGSRSGRRNEVGSSSNGNRSRQGTQACAKALYCYEAKDHGDLSFKKGDIITLRKQVDENWYHGELNGQHGFFPASYVQDEVLTVIKGDEVLTVIKRVDDNWVEGKKGEKIGIFPISFVEMNEPAKIIINSKLNTPPTQHAGLSSDVTADKGSGDRSQTPPTSHLLGAGLASQMPQQKRHSFTASSHKSNQASQYHRRSLELSSSGNLVIASSSSSSSSGVTRIPPPPVPVVSSRTESQTVMSKSESTKGQTTNESVSGAMNNEAVAGTSSKVSDAGKPALGGGGGVTAPVYVALYNYKPAKDDEVELRKGDYYSVSNKCQDGWFKGQCLKTGVIGVFPGNYVQLASEFIDAVCSDTGCPSDRRSNSAFRPVSGNTSSTKNKPHFSSAVPNSSSAVVPNSETSSLPLMTSSSGAVTQLSQSSVTDKHSARRRSLSPSVPSNTSPSRPSKSPAGRSSMSPHRSSSSVSQKAPPINPRGAKIMATSTSSTSSASYAAMSSSAFSKLTTNHSSAAQSATGRDISSGSRPLPSVASGGATVYVPPPHSSSHKSGNSTNLNTTAQGQYFEAGFQV</sequence>
<feature type="domain" description="RING-type" evidence="11">
    <location>
        <begin position="12"/>
        <end position="53"/>
    </location>
</feature>
<dbReference type="EMBL" id="JARBDR010000923">
    <property type="protein sequence ID" value="KAJ8297475.1"/>
    <property type="molecule type" value="Genomic_DNA"/>
</dbReference>
<feature type="region of interest" description="Disordered" evidence="9">
    <location>
        <begin position="593"/>
        <end position="641"/>
    </location>
</feature>
<feature type="region of interest" description="Disordered" evidence="9">
    <location>
        <begin position="214"/>
        <end position="341"/>
    </location>
</feature>
<feature type="compositionally biased region" description="Low complexity" evidence="9">
    <location>
        <begin position="467"/>
        <end position="481"/>
    </location>
</feature>
<feature type="compositionally biased region" description="Low complexity" evidence="9">
    <location>
        <begin position="536"/>
        <end position="548"/>
    </location>
</feature>
<reference evidence="12 13" key="1">
    <citation type="submission" date="2022-12" db="EMBL/GenBank/DDBJ databases">
        <title>Chromosome-level genome of Tegillarca granosa.</title>
        <authorList>
            <person name="Kim J."/>
        </authorList>
    </citation>
    <scope>NUCLEOTIDE SEQUENCE [LARGE SCALE GENOMIC DNA]</scope>
    <source>
        <strain evidence="12">Teg-2019</strain>
        <tissue evidence="12">Adductor muscle</tissue>
    </source>
</reference>
<evidence type="ECO:0000256" key="8">
    <source>
        <dbReference type="PROSITE-ProRule" id="PRU00192"/>
    </source>
</evidence>
<feature type="compositionally biased region" description="Polar residues" evidence="9">
    <location>
        <begin position="314"/>
        <end position="341"/>
    </location>
</feature>
<feature type="domain" description="SH3" evidence="10">
    <location>
        <begin position="368"/>
        <end position="429"/>
    </location>
</feature>
<feature type="compositionally biased region" description="Polar residues" evidence="9">
    <location>
        <begin position="593"/>
        <end position="605"/>
    </location>
</feature>
<evidence type="ECO:0000256" key="7">
    <source>
        <dbReference type="PROSITE-ProRule" id="PRU00175"/>
    </source>
</evidence>
<protein>
    <submittedName>
        <fullName evidence="12">Uncharacterized protein</fullName>
    </submittedName>
</protein>
<dbReference type="PRINTS" id="PR00452">
    <property type="entry name" value="SH3DOMAIN"/>
</dbReference>
<dbReference type="InterPro" id="IPR013083">
    <property type="entry name" value="Znf_RING/FYVE/PHD"/>
</dbReference>
<dbReference type="CDD" id="cd11786">
    <property type="entry name" value="SH3_SH3RF_1"/>
    <property type="match status" value="1"/>
</dbReference>
<feature type="compositionally biased region" description="Low complexity" evidence="9">
    <location>
        <begin position="93"/>
        <end position="104"/>
    </location>
</feature>
<feature type="compositionally biased region" description="Polar residues" evidence="9">
    <location>
        <begin position="628"/>
        <end position="641"/>
    </location>
</feature>
<dbReference type="InterPro" id="IPR001452">
    <property type="entry name" value="SH3_domain"/>
</dbReference>
<dbReference type="InterPro" id="IPR017907">
    <property type="entry name" value="Znf_RING_CS"/>
</dbReference>
<dbReference type="InterPro" id="IPR028502">
    <property type="entry name" value="SH3RF3_RING-HC_Zfn"/>
</dbReference>
<dbReference type="PROSITE" id="PS50002">
    <property type="entry name" value="SH3"/>
    <property type="match status" value="2"/>
</dbReference>
<dbReference type="PANTHER" id="PTHR14167">
    <property type="entry name" value="SH3 DOMAIN-CONTAINING"/>
    <property type="match status" value="1"/>
</dbReference>
<dbReference type="Pfam" id="PF14604">
    <property type="entry name" value="SH3_9"/>
    <property type="match status" value="2"/>
</dbReference>
<keyword evidence="3" id="KW-0479">Metal-binding</keyword>
<keyword evidence="4 7" id="KW-0863">Zinc-finger</keyword>
<keyword evidence="13" id="KW-1185">Reference proteome</keyword>
<evidence type="ECO:0000313" key="13">
    <source>
        <dbReference type="Proteomes" id="UP001217089"/>
    </source>
</evidence>
<feature type="compositionally biased region" description="Polar residues" evidence="9">
    <location>
        <begin position="515"/>
        <end position="529"/>
    </location>
</feature>
<evidence type="ECO:0000256" key="1">
    <source>
        <dbReference type="ARBA" id="ARBA00008649"/>
    </source>
</evidence>
<evidence type="ECO:0000256" key="6">
    <source>
        <dbReference type="ARBA" id="ARBA00022843"/>
    </source>
</evidence>
<keyword evidence="5" id="KW-0862">Zinc</keyword>
<dbReference type="Gene3D" id="3.30.40.10">
    <property type="entry name" value="Zinc/RING finger domain, C3HC4 (zinc finger)"/>
    <property type="match status" value="1"/>
</dbReference>
<dbReference type="InterPro" id="IPR001841">
    <property type="entry name" value="Znf_RING"/>
</dbReference>
<dbReference type="SMART" id="SM00326">
    <property type="entry name" value="SH3"/>
    <property type="match status" value="3"/>
</dbReference>
<dbReference type="PANTHER" id="PTHR14167:SF51">
    <property type="entry name" value="RING-TYPE E3 UBIQUITIN TRANSFERASE"/>
    <property type="match status" value="1"/>
</dbReference>
<dbReference type="PRINTS" id="PR00499">
    <property type="entry name" value="P67PHOX"/>
</dbReference>
<gene>
    <name evidence="12" type="ORF">KUTeg_024006</name>
</gene>
<evidence type="ECO:0000256" key="9">
    <source>
        <dbReference type="SAM" id="MobiDB-lite"/>
    </source>
</evidence>
<keyword evidence="6" id="KW-0832">Ubl conjugation</keyword>
<dbReference type="InterPro" id="IPR018957">
    <property type="entry name" value="Znf_C3HC4_RING-type"/>
</dbReference>
<feature type="region of interest" description="Disordered" evidence="9">
    <location>
        <begin position="439"/>
        <end position="564"/>
    </location>
</feature>
<accession>A0ABQ9E1W1</accession>
<comment type="caution">
    <text evidence="12">The sequence shown here is derived from an EMBL/GenBank/DDBJ whole genome shotgun (WGS) entry which is preliminary data.</text>
</comment>